<sequence>MQLWKKNYLITFLLFLLVLNTGLFCLSQVLFQNDLERWMEMALMGEQRFAYAVSEFEDTSDINEQIKYICRGYYTGNARMTVLANGESIVNYVPADLKFSYSADIVTYSGRKYVLLHDTEEIQGKFYEIIYMEDISQVYKEQKERLAGLACVSLMLAAIIGTMLYITMKKIYKPVNHIAHELRNPLTVIQGYGQYVQMGNICGEDCFFAGQQIVKEARTLAERVDRLLIMGNLREGTIRCLEINADTLFQELKESYEGLETENDIISITGDPNLIKCLFQNLISNGKRAGERVKLTGKGKYITVWNDGKEIGEEELRYLNKNHRWPRETVKNNGFGIALCYDIIKLHRWKMSYASSREEGTTVTIQIME</sequence>
<evidence type="ECO:0000313" key="10">
    <source>
        <dbReference type="Proteomes" id="UP000184245"/>
    </source>
</evidence>
<dbReference type="GO" id="GO:0030295">
    <property type="term" value="F:protein kinase activator activity"/>
    <property type="evidence" value="ECO:0007669"/>
    <property type="project" value="TreeGrafter"/>
</dbReference>
<comment type="catalytic activity">
    <reaction evidence="1">
        <text>ATP + protein L-histidine = ADP + protein N-phospho-L-histidine.</text>
        <dbReference type="EC" id="2.7.13.3"/>
    </reaction>
</comment>
<dbReference type="InterPro" id="IPR036890">
    <property type="entry name" value="HATPase_C_sf"/>
</dbReference>
<gene>
    <name evidence="9" type="ORF">SAMN02745158_01824</name>
</gene>
<dbReference type="Gene3D" id="1.10.287.130">
    <property type="match status" value="1"/>
</dbReference>
<keyword evidence="5 9" id="KW-0418">Kinase</keyword>
<dbReference type="EC" id="2.7.13.3" evidence="3"/>
<keyword evidence="10" id="KW-1185">Reference proteome</keyword>
<evidence type="ECO:0000259" key="8">
    <source>
        <dbReference type="PROSITE" id="PS50109"/>
    </source>
</evidence>
<organism evidence="9 10">
    <name type="scientific">Lactonifactor longoviformis DSM 17459</name>
    <dbReference type="NCBI Taxonomy" id="1122155"/>
    <lineage>
        <taxon>Bacteria</taxon>
        <taxon>Bacillati</taxon>
        <taxon>Bacillota</taxon>
        <taxon>Clostridia</taxon>
        <taxon>Eubacteriales</taxon>
        <taxon>Clostridiaceae</taxon>
        <taxon>Lactonifactor</taxon>
    </lineage>
</organism>
<keyword evidence="7" id="KW-1133">Transmembrane helix</keyword>
<feature type="domain" description="Histidine kinase" evidence="8">
    <location>
        <begin position="177"/>
        <end position="369"/>
    </location>
</feature>
<comment type="subcellular location">
    <subcellularLocation>
        <location evidence="2">Membrane</location>
    </subcellularLocation>
</comment>
<dbReference type="InterPro" id="IPR003594">
    <property type="entry name" value="HATPase_dom"/>
</dbReference>
<dbReference type="CDD" id="cd00082">
    <property type="entry name" value="HisKA"/>
    <property type="match status" value="1"/>
</dbReference>
<keyword evidence="7" id="KW-0472">Membrane</keyword>
<dbReference type="Pfam" id="PF02518">
    <property type="entry name" value="HATPase_c"/>
    <property type="match status" value="1"/>
</dbReference>
<evidence type="ECO:0000313" key="9">
    <source>
        <dbReference type="EMBL" id="SHE86860.1"/>
    </source>
</evidence>
<dbReference type="SMART" id="SM00387">
    <property type="entry name" value="HATPase_c"/>
    <property type="match status" value="1"/>
</dbReference>
<feature type="transmembrane region" description="Helical" evidence="7">
    <location>
        <begin position="146"/>
        <end position="166"/>
    </location>
</feature>
<name>A0A1M4X073_9CLOT</name>
<dbReference type="GO" id="GO:0000156">
    <property type="term" value="F:phosphorelay response regulator activity"/>
    <property type="evidence" value="ECO:0007669"/>
    <property type="project" value="TreeGrafter"/>
</dbReference>
<dbReference type="PANTHER" id="PTHR42878:SF14">
    <property type="entry name" value="OSMOLARITY TWO-COMPONENT SYSTEM PROTEIN SSK1"/>
    <property type="match status" value="1"/>
</dbReference>
<evidence type="ECO:0000256" key="7">
    <source>
        <dbReference type="SAM" id="Phobius"/>
    </source>
</evidence>
<dbReference type="InterPro" id="IPR050351">
    <property type="entry name" value="BphY/WalK/GraS-like"/>
</dbReference>
<dbReference type="PANTHER" id="PTHR42878">
    <property type="entry name" value="TWO-COMPONENT HISTIDINE KINASE"/>
    <property type="match status" value="1"/>
</dbReference>
<evidence type="ECO:0000256" key="5">
    <source>
        <dbReference type="ARBA" id="ARBA00022777"/>
    </source>
</evidence>
<dbReference type="InterPro" id="IPR036097">
    <property type="entry name" value="HisK_dim/P_sf"/>
</dbReference>
<protein>
    <recommendedName>
        <fullName evidence="3">histidine kinase</fullName>
        <ecNumber evidence="3">2.7.13.3</ecNumber>
    </recommendedName>
</protein>
<reference evidence="9 10" key="1">
    <citation type="submission" date="2016-11" db="EMBL/GenBank/DDBJ databases">
        <authorList>
            <person name="Jaros S."/>
            <person name="Januszkiewicz K."/>
            <person name="Wedrychowicz H."/>
        </authorList>
    </citation>
    <scope>NUCLEOTIDE SEQUENCE [LARGE SCALE GENOMIC DNA]</scope>
    <source>
        <strain evidence="9 10">DSM 17459</strain>
    </source>
</reference>
<evidence type="ECO:0000256" key="1">
    <source>
        <dbReference type="ARBA" id="ARBA00000085"/>
    </source>
</evidence>
<dbReference type="Proteomes" id="UP000184245">
    <property type="component" value="Unassembled WGS sequence"/>
</dbReference>
<dbReference type="GO" id="GO:0000155">
    <property type="term" value="F:phosphorelay sensor kinase activity"/>
    <property type="evidence" value="ECO:0007669"/>
    <property type="project" value="InterPro"/>
</dbReference>
<evidence type="ECO:0000256" key="2">
    <source>
        <dbReference type="ARBA" id="ARBA00004370"/>
    </source>
</evidence>
<dbReference type="GO" id="GO:0007234">
    <property type="term" value="P:osmosensory signaling via phosphorelay pathway"/>
    <property type="evidence" value="ECO:0007669"/>
    <property type="project" value="TreeGrafter"/>
</dbReference>
<evidence type="ECO:0000256" key="6">
    <source>
        <dbReference type="ARBA" id="ARBA00023012"/>
    </source>
</evidence>
<dbReference type="PROSITE" id="PS50109">
    <property type="entry name" value="HIS_KIN"/>
    <property type="match status" value="1"/>
</dbReference>
<dbReference type="RefSeq" id="WP_072851086.1">
    <property type="nucleotide sequence ID" value="NZ_FQVI01000007.1"/>
</dbReference>
<evidence type="ECO:0000256" key="4">
    <source>
        <dbReference type="ARBA" id="ARBA00022679"/>
    </source>
</evidence>
<dbReference type="Gene3D" id="3.30.565.10">
    <property type="entry name" value="Histidine kinase-like ATPase, C-terminal domain"/>
    <property type="match status" value="1"/>
</dbReference>
<dbReference type="OrthoDB" id="9786919at2"/>
<proteinExistence type="predicted"/>
<dbReference type="SUPFAM" id="SSF47384">
    <property type="entry name" value="Homodimeric domain of signal transducing histidine kinase"/>
    <property type="match status" value="1"/>
</dbReference>
<dbReference type="EMBL" id="FQVI01000007">
    <property type="protein sequence ID" value="SHE86860.1"/>
    <property type="molecule type" value="Genomic_DNA"/>
</dbReference>
<dbReference type="InterPro" id="IPR003661">
    <property type="entry name" value="HisK_dim/P_dom"/>
</dbReference>
<dbReference type="STRING" id="1122155.SAMN02745158_01824"/>
<evidence type="ECO:0000256" key="3">
    <source>
        <dbReference type="ARBA" id="ARBA00012438"/>
    </source>
</evidence>
<keyword evidence="6" id="KW-0902">Two-component regulatory system</keyword>
<keyword evidence="4" id="KW-0808">Transferase</keyword>
<keyword evidence="7" id="KW-0812">Transmembrane</keyword>
<accession>A0A1M4X073</accession>
<dbReference type="AlphaFoldDB" id="A0A1M4X073"/>
<dbReference type="InterPro" id="IPR005467">
    <property type="entry name" value="His_kinase_dom"/>
</dbReference>
<dbReference type="Pfam" id="PF00512">
    <property type="entry name" value="HisKA"/>
    <property type="match status" value="1"/>
</dbReference>
<dbReference type="SUPFAM" id="SSF55874">
    <property type="entry name" value="ATPase domain of HSP90 chaperone/DNA topoisomerase II/histidine kinase"/>
    <property type="match status" value="1"/>
</dbReference>